<name>A0AAU8K166_9ACTN</name>
<proteinExistence type="predicted"/>
<reference evidence="2" key="1">
    <citation type="submission" date="2024-06" db="EMBL/GenBank/DDBJ databases">
        <title>The genome sequences of Kitasatospora sp. strain HUAS MG31.</title>
        <authorList>
            <person name="Mo P."/>
        </authorList>
    </citation>
    <scope>NUCLEOTIDE SEQUENCE</scope>
    <source>
        <strain evidence="2">HUAS MG31</strain>
    </source>
</reference>
<gene>
    <name evidence="2" type="ORF">ABWK59_24490</name>
</gene>
<dbReference type="RefSeq" id="WP_354642761.1">
    <property type="nucleotide sequence ID" value="NZ_CP159872.1"/>
</dbReference>
<evidence type="ECO:0000256" key="1">
    <source>
        <dbReference type="SAM" id="Phobius"/>
    </source>
</evidence>
<accession>A0AAU8K166</accession>
<keyword evidence="1" id="KW-0812">Transmembrane</keyword>
<dbReference type="AlphaFoldDB" id="A0AAU8K166"/>
<organism evidence="2">
    <name type="scientific">Kitasatospora camelliae</name>
    <dbReference type="NCBI Taxonomy" id="3156397"/>
    <lineage>
        <taxon>Bacteria</taxon>
        <taxon>Bacillati</taxon>
        <taxon>Actinomycetota</taxon>
        <taxon>Actinomycetes</taxon>
        <taxon>Kitasatosporales</taxon>
        <taxon>Streptomycetaceae</taxon>
        <taxon>Kitasatospora</taxon>
    </lineage>
</organism>
<protein>
    <submittedName>
        <fullName evidence="2">SCO1860 family LAETG-anchored protein</fullName>
    </submittedName>
</protein>
<keyword evidence="1" id="KW-0472">Membrane</keyword>
<dbReference type="NCBIfam" id="NF041527">
    <property type="entry name" value="SCO1860_LAETG"/>
    <property type="match status" value="1"/>
</dbReference>
<dbReference type="EMBL" id="CP159872">
    <property type="protein sequence ID" value="XCM81833.1"/>
    <property type="molecule type" value="Genomic_DNA"/>
</dbReference>
<dbReference type="InterPro" id="IPR048202">
    <property type="entry name" value="SCO1860-like"/>
</dbReference>
<evidence type="ECO:0000313" key="2">
    <source>
        <dbReference type="EMBL" id="XCM81833.1"/>
    </source>
</evidence>
<dbReference type="KEGG" id="kcm:ABWK59_24490"/>
<feature type="transmembrane region" description="Helical" evidence="1">
    <location>
        <begin position="271"/>
        <end position="291"/>
    </location>
</feature>
<sequence>MSAPRTVAAGLAVSALVIGLPGPVAYASGPTPSPGRASAVTAEVDLDVSLLNKAVDVPVNVALNKVSTPAQRDDAMLTATVDGVDQGRPVTLLKAQVGKSATSATAEGSAASVKLVDADLRVPGLPLTTLLGLEALGAEVTCPVNGQPTAKVTAPAKATVLGKSVALGLNSPTHVEVPGVGSVELEFSKRSTTSDTAAASALELQLKLNPLNLNVAKVEGRVTVASVSCEKPVPAASSPAAQPSGATAARAVPAGVAEPALATTGGGAGRVPLVAGGAALLVAGGAALWLTRRRRATHARRH</sequence>
<keyword evidence="1" id="KW-1133">Transmembrane helix</keyword>